<feature type="compositionally biased region" description="Basic residues" evidence="1">
    <location>
        <begin position="27"/>
        <end position="41"/>
    </location>
</feature>
<feature type="transmembrane region" description="Helical" evidence="2">
    <location>
        <begin position="48"/>
        <end position="69"/>
    </location>
</feature>
<accession>A0ABU0GGY7</accession>
<dbReference type="Pfam" id="PF13196">
    <property type="entry name" value="DUF4012"/>
    <property type="match status" value="1"/>
</dbReference>
<dbReference type="RefSeq" id="WP_070319638.1">
    <property type="nucleotide sequence ID" value="NZ_JAUSVM010000001.1"/>
</dbReference>
<evidence type="ECO:0000256" key="1">
    <source>
        <dbReference type="SAM" id="MobiDB-lite"/>
    </source>
</evidence>
<sequence>MTHPGWGSQWSGQAVPRPRTAQDPRSARRRPAGARPARRRRRGTRRRAVLLAVAGLLVLVVVAVAWLAWDAVRARSDLETARDAVARLQDQVVAGDVEGARATLPALREHAAAAHRRTTGPLWSVAGAVPWAGPNVRAVQAVTEAVDELAQHALPPLVEATALVDPAALRPVDGRVDVAPLADVASQVAAADVAVRATLDRLEQVDTGAVVAPVAEPVGALRDQLARVAADTGTAARAAALLPPMLGGDGPRQYLVLVQNNAEPRATGGISGAVLLLRAEDGRLEVVEQRSGNELTGLDDPDAELSLAEQDLFGPLLVTDMRDVNFTPDFPRSAQLARGLWARATGTQVDGVLSVDPVALALVLRATGPVTLADGSTLGADDAVGVLLNDVYLRFPEPARQDAYFADAASAVFSAVSSGQGEPAGVVDALAEAARRGRLLVWSADADLQAHLAGTVLAGELRGRAGDSPVVGLYLNDGTQAKLGYYLDVDAQVASTACVDGDAQRIALTATYRYAPPADVASLPPYVLGLDGVVPPGDFRTNVLLYLPEGAFLEDIMVDGRPVEVHAQAHDGLAVAALTWTFSPGQSFTLTANLVSGPEQSGEVLLRGTPTASGFDHVSSVSKCADRG</sequence>
<proteinExistence type="predicted"/>
<comment type="caution">
    <text evidence="3">The sequence shown here is derived from an EMBL/GenBank/DDBJ whole genome shotgun (WGS) entry which is preliminary data.</text>
</comment>
<dbReference type="InterPro" id="IPR025101">
    <property type="entry name" value="DUF4012"/>
</dbReference>
<keyword evidence="2" id="KW-1133">Transmembrane helix</keyword>
<evidence type="ECO:0008006" key="5">
    <source>
        <dbReference type="Google" id="ProtNLM"/>
    </source>
</evidence>
<dbReference type="EMBL" id="JAUSVM010000001">
    <property type="protein sequence ID" value="MDQ0424608.1"/>
    <property type="molecule type" value="Genomic_DNA"/>
</dbReference>
<feature type="region of interest" description="Disordered" evidence="1">
    <location>
        <begin position="1"/>
        <end position="41"/>
    </location>
</feature>
<reference evidence="3 4" key="1">
    <citation type="submission" date="2023-07" db="EMBL/GenBank/DDBJ databases">
        <title>Sequencing the genomes of 1000 actinobacteria strains.</title>
        <authorList>
            <person name="Klenk H.-P."/>
        </authorList>
    </citation>
    <scope>NUCLEOTIDE SEQUENCE [LARGE SCALE GENOMIC DNA]</scope>
    <source>
        <strain evidence="3 4">DSM 14785</strain>
    </source>
</reference>
<evidence type="ECO:0000256" key="2">
    <source>
        <dbReference type="SAM" id="Phobius"/>
    </source>
</evidence>
<evidence type="ECO:0000313" key="4">
    <source>
        <dbReference type="Proteomes" id="UP001240250"/>
    </source>
</evidence>
<keyword evidence="2" id="KW-0472">Membrane</keyword>
<name>A0ABU0GGY7_9CELL</name>
<evidence type="ECO:0000313" key="3">
    <source>
        <dbReference type="EMBL" id="MDQ0424608.1"/>
    </source>
</evidence>
<keyword evidence="2" id="KW-0812">Transmembrane</keyword>
<dbReference type="Proteomes" id="UP001240250">
    <property type="component" value="Unassembled WGS sequence"/>
</dbReference>
<keyword evidence="4" id="KW-1185">Reference proteome</keyword>
<organism evidence="3 4">
    <name type="scientific">Cellulomonas iranensis</name>
    <dbReference type="NCBI Taxonomy" id="76862"/>
    <lineage>
        <taxon>Bacteria</taxon>
        <taxon>Bacillati</taxon>
        <taxon>Actinomycetota</taxon>
        <taxon>Actinomycetes</taxon>
        <taxon>Micrococcales</taxon>
        <taxon>Cellulomonadaceae</taxon>
        <taxon>Cellulomonas</taxon>
    </lineage>
</organism>
<protein>
    <recommendedName>
        <fullName evidence="5">DUF4012 domain-containing protein</fullName>
    </recommendedName>
</protein>
<gene>
    <name evidence="3" type="ORF">JO380_000989</name>
</gene>